<evidence type="ECO:0000313" key="5">
    <source>
        <dbReference type="Proteomes" id="UP000531251"/>
    </source>
</evidence>
<gene>
    <name evidence="4" type="ORF">GGR89_003727</name>
</gene>
<dbReference type="Gene3D" id="1.10.10.10">
    <property type="entry name" value="Winged helix-like DNA-binding domain superfamily/Winged helix DNA-binding domain"/>
    <property type="match status" value="1"/>
</dbReference>
<dbReference type="GO" id="GO:0000160">
    <property type="term" value="P:phosphorelay signal transduction system"/>
    <property type="evidence" value="ECO:0007669"/>
    <property type="project" value="InterPro"/>
</dbReference>
<dbReference type="InterPro" id="IPR016032">
    <property type="entry name" value="Sig_transdc_resp-reg_C-effctor"/>
</dbReference>
<dbReference type="PANTHER" id="PTHR47691:SF3">
    <property type="entry name" value="HTH-TYPE TRANSCRIPTIONAL REGULATOR RV0890C-RELATED"/>
    <property type="match status" value="1"/>
</dbReference>
<evidence type="ECO:0000256" key="2">
    <source>
        <dbReference type="PROSITE-ProRule" id="PRU01091"/>
    </source>
</evidence>
<accession>A0A7X5Y1K6</accession>
<feature type="domain" description="OmpR/PhoB-type" evidence="3">
    <location>
        <begin position="24"/>
        <end position="122"/>
    </location>
</feature>
<dbReference type="InterPro" id="IPR036388">
    <property type="entry name" value="WH-like_DNA-bd_sf"/>
</dbReference>
<dbReference type="SUPFAM" id="SSF46894">
    <property type="entry name" value="C-terminal effector domain of the bipartite response regulators"/>
    <property type="match status" value="1"/>
</dbReference>
<dbReference type="AlphaFoldDB" id="A0A7X5Y1K6"/>
<dbReference type="Pfam" id="PF00486">
    <property type="entry name" value="Trans_reg_C"/>
    <property type="match status" value="1"/>
</dbReference>
<dbReference type="RefSeq" id="WP_125978145.1">
    <property type="nucleotide sequence ID" value="NZ_BAAADY010000020.1"/>
</dbReference>
<sequence>MPSTSLSVPAPLPAYQAPLVRAIERCFRFGPFVLKPGRQLLLKHGVPVKIGARALDILTVLAERPGEVVSKRELRARTWPDTFVGDGNLKVHVASLRKVLGEVVEAPSYIATVTGRGYRFIADVQD</sequence>
<proteinExistence type="predicted"/>
<reference evidence="4 5" key="1">
    <citation type="submission" date="2020-03" db="EMBL/GenBank/DDBJ databases">
        <title>Genomic Encyclopedia of Type Strains, Phase IV (KMG-IV): sequencing the most valuable type-strain genomes for metagenomic binning, comparative biology and taxonomic classification.</title>
        <authorList>
            <person name="Goeker M."/>
        </authorList>
    </citation>
    <scope>NUCLEOTIDE SEQUENCE [LARGE SCALE GENOMIC DNA]</scope>
    <source>
        <strain evidence="4 5">DSM 7225</strain>
    </source>
</reference>
<dbReference type="GO" id="GO:0006355">
    <property type="term" value="P:regulation of DNA-templated transcription"/>
    <property type="evidence" value="ECO:0007669"/>
    <property type="project" value="InterPro"/>
</dbReference>
<protein>
    <submittedName>
        <fullName evidence="4">DNA-binding winged helix-turn-helix (WHTH) protein</fullName>
    </submittedName>
</protein>
<evidence type="ECO:0000256" key="1">
    <source>
        <dbReference type="ARBA" id="ARBA00023125"/>
    </source>
</evidence>
<keyword evidence="5" id="KW-1185">Reference proteome</keyword>
<dbReference type="EMBL" id="JAATJB010000015">
    <property type="protein sequence ID" value="NJB99386.1"/>
    <property type="molecule type" value="Genomic_DNA"/>
</dbReference>
<dbReference type="CDD" id="cd00383">
    <property type="entry name" value="trans_reg_C"/>
    <property type="match status" value="1"/>
</dbReference>
<dbReference type="GO" id="GO:0003677">
    <property type="term" value="F:DNA binding"/>
    <property type="evidence" value="ECO:0007669"/>
    <property type="project" value="UniProtKB-UniRule"/>
</dbReference>
<evidence type="ECO:0000313" key="4">
    <source>
        <dbReference type="EMBL" id="NJB99386.1"/>
    </source>
</evidence>
<dbReference type="Proteomes" id="UP000531251">
    <property type="component" value="Unassembled WGS sequence"/>
</dbReference>
<organism evidence="4 5">
    <name type="scientific">Sphingomonas trueperi</name>
    <dbReference type="NCBI Taxonomy" id="53317"/>
    <lineage>
        <taxon>Bacteria</taxon>
        <taxon>Pseudomonadati</taxon>
        <taxon>Pseudomonadota</taxon>
        <taxon>Alphaproteobacteria</taxon>
        <taxon>Sphingomonadales</taxon>
        <taxon>Sphingomonadaceae</taxon>
        <taxon>Sphingomonas</taxon>
    </lineage>
</organism>
<evidence type="ECO:0000259" key="3">
    <source>
        <dbReference type="PROSITE" id="PS51755"/>
    </source>
</evidence>
<comment type="caution">
    <text evidence="4">The sequence shown here is derived from an EMBL/GenBank/DDBJ whole genome shotgun (WGS) entry which is preliminary data.</text>
</comment>
<dbReference type="PANTHER" id="PTHR47691">
    <property type="entry name" value="REGULATOR-RELATED"/>
    <property type="match status" value="1"/>
</dbReference>
<feature type="DNA-binding region" description="OmpR/PhoB-type" evidence="2">
    <location>
        <begin position="24"/>
        <end position="122"/>
    </location>
</feature>
<name>A0A7X5Y1K6_9SPHN</name>
<dbReference type="SMART" id="SM00862">
    <property type="entry name" value="Trans_reg_C"/>
    <property type="match status" value="1"/>
</dbReference>
<keyword evidence="1 2" id="KW-0238">DNA-binding</keyword>
<dbReference type="PROSITE" id="PS51755">
    <property type="entry name" value="OMPR_PHOB"/>
    <property type="match status" value="1"/>
</dbReference>
<dbReference type="InterPro" id="IPR001867">
    <property type="entry name" value="OmpR/PhoB-type_DNA-bd"/>
</dbReference>